<evidence type="ECO:0000259" key="1">
    <source>
        <dbReference type="Pfam" id="PF02617"/>
    </source>
</evidence>
<evidence type="ECO:0000313" key="3">
    <source>
        <dbReference type="Proteomes" id="UP001642360"/>
    </source>
</evidence>
<dbReference type="InterPro" id="IPR014719">
    <property type="entry name" value="Ribosomal_bL12_C/ClpS-like"/>
</dbReference>
<keyword evidence="3" id="KW-1185">Reference proteome</keyword>
<dbReference type="Pfam" id="PF02617">
    <property type="entry name" value="ClpS"/>
    <property type="match status" value="1"/>
</dbReference>
<dbReference type="PANTHER" id="PTHR33473:SF20">
    <property type="entry name" value="ATP-DEPENDENT CLP PROTEASE ADAPTER PROTEIN CLPS1, CHLOROPLASTIC-LIKE"/>
    <property type="match status" value="1"/>
</dbReference>
<dbReference type="PANTHER" id="PTHR33473">
    <property type="entry name" value="ATP-DEPENDENT CLP PROTEASE ADAPTER PROTEIN CLPS1, CHLOROPLASTIC"/>
    <property type="match status" value="1"/>
</dbReference>
<name>A0ABC8UXB6_9AQUA</name>
<dbReference type="InterPro" id="IPR022935">
    <property type="entry name" value="ClpS"/>
</dbReference>
<dbReference type="EMBL" id="CAUOFW020009390">
    <property type="protein sequence ID" value="CAK9185669.1"/>
    <property type="molecule type" value="Genomic_DNA"/>
</dbReference>
<dbReference type="FunFam" id="3.30.1390.10:FF:000006">
    <property type="entry name" value="ATP-dependent Clp protease adapter protein CLPS1, chloroplastic"/>
    <property type="match status" value="1"/>
</dbReference>
<organism evidence="2 3">
    <name type="scientific">Ilex paraguariensis</name>
    <name type="common">yerba mate</name>
    <dbReference type="NCBI Taxonomy" id="185542"/>
    <lineage>
        <taxon>Eukaryota</taxon>
        <taxon>Viridiplantae</taxon>
        <taxon>Streptophyta</taxon>
        <taxon>Embryophyta</taxon>
        <taxon>Tracheophyta</taxon>
        <taxon>Spermatophyta</taxon>
        <taxon>Magnoliopsida</taxon>
        <taxon>eudicotyledons</taxon>
        <taxon>Gunneridae</taxon>
        <taxon>Pentapetalae</taxon>
        <taxon>asterids</taxon>
        <taxon>campanulids</taxon>
        <taxon>Aquifoliales</taxon>
        <taxon>Aquifoliaceae</taxon>
        <taxon>Ilex</taxon>
    </lineage>
</organism>
<dbReference type="SUPFAM" id="SSF54736">
    <property type="entry name" value="ClpS-like"/>
    <property type="match status" value="1"/>
</dbReference>
<gene>
    <name evidence="2" type="ORF">ILEXP_LOCUS56086</name>
</gene>
<feature type="domain" description="Adaptor protein ClpS core" evidence="1">
    <location>
        <begin position="163"/>
        <end position="226"/>
    </location>
</feature>
<protein>
    <recommendedName>
        <fullName evidence="1">Adaptor protein ClpS core domain-containing protein</fullName>
    </recommendedName>
</protein>
<dbReference type="Proteomes" id="UP001642360">
    <property type="component" value="Unassembled WGS sequence"/>
</dbReference>
<evidence type="ECO:0000313" key="2">
    <source>
        <dbReference type="EMBL" id="CAK9185669.1"/>
    </source>
</evidence>
<comment type="caution">
    <text evidence="2">The sequence shown here is derived from an EMBL/GenBank/DDBJ whole genome shotgun (WGS) entry which is preliminary data.</text>
</comment>
<dbReference type="Gene3D" id="3.30.1390.10">
    <property type="match status" value="1"/>
</dbReference>
<proteinExistence type="predicted"/>
<sequence length="243" mass="27501">MTQINVLISHPNHTLMVSQDRLSLHSAAAVSLPLFSLLTLPFTPRAKMELRWLCGDCLLCRFLLVFVLGKITEKYELAQVKKASELRLFLEDPLTFDMFVSELHFAAWRVSEKSGLLQVAKSWNSSWLCSFFSHCREYFYLSHTPAKATAATDNNIRKSRKMSPPYRVLLRNDNYNQREYVVQVLMKVIPGMTLDNAVNIMQEAHYNGMSVVIICAQVDAEDHCILLRGNGLLSSIEPASGGC</sequence>
<dbReference type="AlphaFoldDB" id="A0ABC8UXB6"/>
<accession>A0ABC8UXB6</accession>
<reference evidence="2 3" key="1">
    <citation type="submission" date="2024-02" db="EMBL/GenBank/DDBJ databases">
        <authorList>
            <person name="Vignale AGUSTIN F."/>
            <person name="Sosa J E."/>
            <person name="Modenutti C."/>
        </authorList>
    </citation>
    <scope>NUCLEOTIDE SEQUENCE [LARGE SCALE GENOMIC DNA]</scope>
</reference>
<dbReference type="InterPro" id="IPR003769">
    <property type="entry name" value="ClpS_core"/>
</dbReference>